<dbReference type="InterPro" id="IPR038501">
    <property type="entry name" value="Spore_GerAC_C_sf"/>
</dbReference>
<dbReference type="AlphaFoldDB" id="A0A1S2LGH2"/>
<dbReference type="NCBIfam" id="TIGR02887">
    <property type="entry name" value="spore_ger_x_C"/>
    <property type="match status" value="1"/>
</dbReference>
<comment type="caution">
    <text evidence="10">The sequence shown here is derived from an EMBL/GenBank/DDBJ whole genome shotgun (WGS) entry which is preliminary data.</text>
</comment>
<reference evidence="10 11" key="1">
    <citation type="submission" date="2016-10" db="EMBL/GenBank/DDBJ databases">
        <title>Draft genome sequences of four alkaliphilic bacteria belonging to the Anaerobacillus genus.</title>
        <authorList>
            <person name="Bassil N.M."/>
            <person name="Lloyd J.R."/>
        </authorList>
    </citation>
    <scope>NUCLEOTIDE SEQUENCE [LARGE SCALE GENOMIC DNA]</scope>
    <source>
        <strain evidence="10 11">DSM 18345</strain>
    </source>
</reference>
<dbReference type="Gene3D" id="3.30.300.210">
    <property type="entry name" value="Nutrient germinant receptor protein C, domain 3"/>
    <property type="match status" value="1"/>
</dbReference>
<comment type="similarity">
    <text evidence="2">Belongs to the GerABKC lipoprotein family.</text>
</comment>
<gene>
    <name evidence="10" type="ORF">BKP37_15620</name>
</gene>
<comment type="subcellular location">
    <subcellularLocation>
        <location evidence="1">Membrane</location>
        <topology evidence="1">Lipid-anchor</topology>
    </subcellularLocation>
</comment>
<dbReference type="Pfam" id="PF25198">
    <property type="entry name" value="Spore_GerAC_N"/>
    <property type="match status" value="1"/>
</dbReference>
<protein>
    <submittedName>
        <fullName evidence="10">Uncharacterized protein</fullName>
    </submittedName>
</protein>
<evidence type="ECO:0000256" key="3">
    <source>
        <dbReference type="ARBA" id="ARBA00022544"/>
    </source>
</evidence>
<evidence type="ECO:0000259" key="9">
    <source>
        <dbReference type="Pfam" id="PF25198"/>
    </source>
</evidence>
<dbReference type="InterPro" id="IPR008844">
    <property type="entry name" value="Spore_GerAC-like"/>
</dbReference>
<dbReference type="EMBL" id="MLQR01000038">
    <property type="protein sequence ID" value="OIJ11466.1"/>
    <property type="molecule type" value="Genomic_DNA"/>
</dbReference>
<feature type="domain" description="Spore germination protein N-terminal" evidence="9">
    <location>
        <begin position="23"/>
        <end position="198"/>
    </location>
</feature>
<evidence type="ECO:0000313" key="10">
    <source>
        <dbReference type="EMBL" id="OIJ11466.1"/>
    </source>
</evidence>
<sequence>MVITKKILFFLWSLLVLSGCWSQNELNELAIVSAVAIDYMEDLDEYLVSFEILDPLEVAGGEQGGSGVTTTIYEARDATLFGAIRLASRTSPRRLYFPHMQLMVISEAIARSGIDEVLDIFERNRDSRLTVPVVISQKGKAVEVLEILPSLERVPSNYLFHTLTVTDDLLARNRVVTMLEIINALTSEGREVALSGVTIIGDKEKAKTLDNIQRAKSFATTQVFGLGLFKNGKLQGWLKEENARGASWVMDDVDSTVMTLPYEDQEDVIAVEIVRSETELTFLKMKPEPTFKVSISTEGHIVEVDVPITLSETKEINKLEEQLEKLIKAEIETAIRAAQNVQSDIFGFGEILNRSNPKEWKEIKDQWPEHFEKSKFIVEVNGFIRRTGMRMEPLH</sequence>
<evidence type="ECO:0000256" key="5">
    <source>
        <dbReference type="ARBA" id="ARBA00023136"/>
    </source>
</evidence>
<dbReference type="RefSeq" id="WP_071310550.1">
    <property type="nucleotide sequence ID" value="NZ_MLQR01000038.1"/>
</dbReference>
<evidence type="ECO:0000256" key="1">
    <source>
        <dbReference type="ARBA" id="ARBA00004635"/>
    </source>
</evidence>
<dbReference type="GO" id="GO:0009847">
    <property type="term" value="P:spore germination"/>
    <property type="evidence" value="ECO:0007669"/>
    <property type="project" value="InterPro"/>
</dbReference>
<dbReference type="PROSITE" id="PS51257">
    <property type="entry name" value="PROKAR_LIPOPROTEIN"/>
    <property type="match status" value="1"/>
</dbReference>
<evidence type="ECO:0000256" key="7">
    <source>
        <dbReference type="ARBA" id="ARBA00023288"/>
    </source>
</evidence>
<dbReference type="PANTHER" id="PTHR35789">
    <property type="entry name" value="SPORE GERMINATION PROTEIN B3"/>
    <property type="match status" value="1"/>
</dbReference>
<dbReference type="PANTHER" id="PTHR35789:SF1">
    <property type="entry name" value="SPORE GERMINATION PROTEIN B3"/>
    <property type="match status" value="1"/>
</dbReference>
<organism evidence="10 11">
    <name type="scientific">Anaerobacillus alkalilacustris</name>
    <dbReference type="NCBI Taxonomy" id="393763"/>
    <lineage>
        <taxon>Bacteria</taxon>
        <taxon>Bacillati</taxon>
        <taxon>Bacillota</taxon>
        <taxon>Bacilli</taxon>
        <taxon>Bacillales</taxon>
        <taxon>Bacillaceae</taxon>
        <taxon>Anaerobacillus</taxon>
    </lineage>
</organism>
<feature type="domain" description="Spore germination GerAC-like C-terminal" evidence="8">
    <location>
        <begin position="225"/>
        <end position="388"/>
    </location>
</feature>
<keyword evidence="3" id="KW-0309">Germination</keyword>
<keyword evidence="6" id="KW-0564">Palmitate</keyword>
<keyword evidence="4" id="KW-0732">Signal</keyword>
<dbReference type="InterPro" id="IPR046953">
    <property type="entry name" value="Spore_GerAC-like_C"/>
</dbReference>
<accession>A0A1S2LGH2</accession>
<dbReference type="GO" id="GO:0016020">
    <property type="term" value="C:membrane"/>
    <property type="evidence" value="ECO:0007669"/>
    <property type="project" value="UniProtKB-SubCell"/>
</dbReference>
<evidence type="ECO:0000256" key="4">
    <source>
        <dbReference type="ARBA" id="ARBA00022729"/>
    </source>
</evidence>
<evidence type="ECO:0000256" key="2">
    <source>
        <dbReference type="ARBA" id="ARBA00007886"/>
    </source>
</evidence>
<evidence type="ECO:0000256" key="6">
    <source>
        <dbReference type="ARBA" id="ARBA00023139"/>
    </source>
</evidence>
<keyword evidence="7" id="KW-0449">Lipoprotein</keyword>
<dbReference type="Proteomes" id="UP000179524">
    <property type="component" value="Unassembled WGS sequence"/>
</dbReference>
<dbReference type="Pfam" id="PF05504">
    <property type="entry name" value="Spore_GerAC"/>
    <property type="match status" value="1"/>
</dbReference>
<name>A0A1S2LGH2_9BACI</name>
<keyword evidence="11" id="KW-1185">Reference proteome</keyword>
<dbReference type="InterPro" id="IPR057336">
    <property type="entry name" value="GerAC_N"/>
</dbReference>
<evidence type="ECO:0000313" key="11">
    <source>
        <dbReference type="Proteomes" id="UP000179524"/>
    </source>
</evidence>
<dbReference type="OrthoDB" id="9816067at2"/>
<proteinExistence type="inferred from homology"/>
<evidence type="ECO:0000259" key="8">
    <source>
        <dbReference type="Pfam" id="PF05504"/>
    </source>
</evidence>
<keyword evidence="5" id="KW-0472">Membrane</keyword>